<comment type="caution">
    <text evidence="2">The sequence shown here is derived from an EMBL/GenBank/DDBJ whole genome shotgun (WGS) entry which is preliminary data.</text>
</comment>
<sequence length="75" mass="8685">MLQNKQSLHLAKLQGKCEQSLLCMHLHQIFGVVRSPQVLSVALQREFQEHLSGELVEFEFFVLALFFSVGYFIVF</sequence>
<reference evidence="2 3" key="2">
    <citation type="submission" date="2018-06" db="EMBL/GenBank/DDBJ databases">
        <title>Metagenomic assembly of (sub)arctic Cyanobacteria and their associated microbiome from non-axenic cultures.</title>
        <authorList>
            <person name="Baurain D."/>
        </authorList>
    </citation>
    <scope>NUCLEOTIDE SEQUENCE [LARGE SCALE GENOMIC DNA]</scope>
    <source>
        <strain evidence="2">ULC129bin1</strain>
    </source>
</reference>
<feature type="transmembrane region" description="Helical" evidence="1">
    <location>
        <begin position="55"/>
        <end position="74"/>
    </location>
</feature>
<dbReference type="AlphaFoldDB" id="A0A2W4UFG3"/>
<accession>A0A2W4UFG3</accession>
<keyword evidence="1" id="KW-1133">Transmembrane helix</keyword>
<keyword evidence="1" id="KW-0812">Transmembrane</keyword>
<dbReference type="EMBL" id="QBMC01000046">
    <property type="protein sequence ID" value="PZO19282.1"/>
    <property type="molecule type" value="Genomic_DNA"/>
</dbReference>
<organism evidence="2 3">
    <name type="scientific">Leptolyngbya foveolarum</name>
    <dbReference type="NCBI Taxonomy" id="47253"/>
    <lineage>
        <taxon>Bacteria</taxon>
        <taxon>Bacillati</taxon>
        <taxon>Cyanobacteriota</taxon>
        <taxon>Cyanophyceae</taxon>
        <taxon>Leptolyngbyales</taxon>
        <taxon>Leptolyngbyaceae</taxon>
        <taxon>Leptolyngbya group</taxon>
        <taxon>Leptolyngbya</taxon>
    </lineage>
</organism>
<evidence type="ECO:0000313" key="2">
    <source>
        <dbReference type="EMBL" id="PZO19282.1"/>
    </source>
</evidence>
<name>A0A2W4UFG3_9CYAN</name>
<protein>
    <submittedName>
        <fullName evidence="2">Uncharacterized protein</fullName>
    </submittedName>
</protein>
<dbReference type="Proteomes" id="UP000249354">
    <property type="component" value="Unassembled WGS sequence"/>
</dbReference>
<gene>
    <name evidence="2" type="ORF">DCF25_08860</name>
</gene>
<reference evidence="3" key="1">
    <citation type="submission" date="2018-04" db="EMBL/GenBank/DDBJ databases">
        <authorList>
            <person name="Cornet L."/>
        </authorList>
    </citation>
    <scope>NUCLEOTIDE SEQUENCE [LARGE SCALE GENOMIC DNA]</scope>
</reference>
<evidence type="ECO:0000256" key="1">
    <source>
        <dbReference type="SAM" id="Phobius"/>
    </source>
</evidence>
<evidence type="ECO:0000313" key="3">
    <source>
        <dbReference type="Proteomes" id="UP000249354"/>
    </source>
</evidence>
<keyword evidence="1" id="KW-0472">Membrane</keyword>
<proteinExistence type="predicted"/>